<gene>
    <name evidence="1" type="ORF">FHS44_003267</name>
</gene>
<sequence>MSMESVEGASERSGAWDAAILNGLSAGVEFDHYLLEAGPYYLLEGDAVQE</sequence>
<accession>A0A7W7VMW2</accession>
<proteinExistence type="predicted"/>
<comment type="caution">
    <text evidence="1">The sequence shown here is derived from an EMBL/GenBank/DDBJ whole genome shotgun (WGS) entry which is preliminary data.</text>
</comment>
<dbReference type="EMBL" id="JACHJP010000002">
    <property type="protein sequence ID" value="MBB4916182.1"/>
    <property type="molecule type" value="Genomic_DNA"/>
</dbReference>
<name>A0A7W7VMW2_9ACTN</name>
<dbReference type="Proteomes" id="UP000552644">
    <property type="component" value="Unassembled WGS sequence"/>
</dbReference>
<organism evidence="1 2">
    <name type="scientific">Streptosporangium saharense</name>
    <dbReference type="NCBI Taxonomy" id="1706840"/>
    <lineage>
        <taxon>Bacteria</taxon>
        <taxon>Bacillati</taxon>
        <taxon>Actinomycetota</taxon>
        <taxon>Actinomycetes</taxon>
        <taxon>Streptosporangiales</taxon>
        <taxon>Streptosporangiaceae</taxon>
        <taxon>Streptosporangium</taxon>
    </lineage>
</organism>
<reference evidence="1 2" key="1">
    <citation type="submission" date="2020-08" db="EMBL/GenBank/DDBJ databases">
        <title>Genomic Encyclopedia of Type Strains, Phase III (KMG-III): the genomes of soil and plant-associated and newly described type strains.</title>
        <authorList>
            <person name="Whitman W."/>
        </authorList>
    </citation>
    <scope>NUCLEOTIDE SEQUENCE [LARGE SCALE GENOMIC DNA]</scope>
    <source>
        <strain evidence="1 2">CECT 8840</strain>
    </source>
</reference>
<dbReference type="RefSeq" id="WP_184715117.1">
    <property type="nucleotide sequence ID" value="NZ_JACHJP010000002.1"/>
</dbReference>
<dbReference type="AlphaFoldDB" id="A0A7W7VMW2"/>
<protein>
    <submittedName>
        <fullName evidence="1">Uncharacterized protein</fullName>
    </submittedName>
</protein>
<keyword evidence="2" id="KW-1185">Reference proteome</keyword>
<evidence type="ECO:0000313" key="1">
    <source>
        <dbReference type="EMBL" id="MBB4916182.1"/>
    </source>
</evidence>
<evidence type="ECO:0000313" key="2">
    <source>
        <dbReference type="Proteomes" id="UP000552644"/>
    </source>
</evidence>